<evidence type="ECO:0000313" key="3">
    <source>
        <dbReference type="Proteomes" id="UP000680304"/>
    </source>
</evidence>
<accession>A0ABQ4N171</accession>
<reference evidence="2 3" key="1">
    <citation type="submission" date="2021-04" db="EMBL/GenBank/DDBJ databases">
        <title>Draft genome sequence of Paenibacillus cisolokensis, LC2-13A.</title>
        <authorList>
            <person name="Uke A."/>
            <person name="Chhe C."/>
            <person name="Baramee S."/>
            <person name="Kosugi A."/>
        </authorList>
    </citation>
    <scope>NUCLEOTIDE SEQUENCE [LARGE SCALE GENOMIC DNA]</scope>
    <source>
        <strain evidence="2 3">LC2-13A</strain>
    </source>
</reference>
<evidence type="ECO:0000313" key="2">
    <source>
        <dbReference type="EMBL" id="GIQ61931.1"/>
    </source>
</evidence>
<evidence type="ECO:0008006" key="4">
    <source>
        <dbReference type="Google" id="ProtNLM"/>
    </source>
</evidence>
<organism evidence="2 3">
    <name type="scientific">Paenibacillus cisolokensis</name>
    <dbReference type="NCBI Taxonomy" id="1658519"/>
    <lineage>
        <taxon>Bacteria</taxon>
        <taxon>Bacillati</taxon>
        <taxon>Bacillota</taxon>
        <taxon>Bacilli</taxon>
        <taxon>Bacillales</taxon>
        <taxon>Paenibacillaceae</taxon>
        <taxon>Paenibacillus</taxon>
    </lineage>
</organism>
<feature type="transmembrane region" description="Helical" evidence="1">
    <location>
        <begin position="48"/>
        <end position="66"/>
    </location>
</feature>
<keyword evidence="1" id="KW-0812">Transmembrane</keyword>
<gene>
    <name evidence="2" type="ORF">PACILC2_04990</name>
</gene>
<dbReference type="RefSeq" id="WP_213527184.1">
    <property type="nucleotide sequence ID" value="NZ_BOVJ01000015.1"/>
</dbReference>
<name>A0ABQ4N171_9BACL</name>
<protein>
    <recommendedName>
        <fullName evidence="4">Transmembrane protein</fullName>
    </recommendedName>
</protein>
<proteinExistence type="predicted"/>
<keyword evidence="1" id="KW-0472">Membrane</keyword>
<keyword evidence="1" id="KW-1133">Transmembrane helix</keyword>
<comment type="caution">
    <text evidence="2">The sequence shown here is derived from an EMBL/GenBank/DDBJ whole genome shotgun (WGS) entry which is preliminary data.</text>
</comment>
<dbReference type="EMBL" id="BOVJ01000015">
    <property type="protein sequence ID" value="GIQ61931.1"/>
    <property type="molecule type" value="Genomic_DNA"/>
</dbReference>
<dbReference type="Proteomes" id="UP000680304">
    <property type="component" value="Unassembled WGS sequence"/>
</dbReference>
<evidence type="ECO:0000256" key="1">
    <source>
        <dbReference type="SAM" id="Phobius"/>
    </source>
</evidence>
<keyword evidence="3" id="KW-1185">Reference proteome</keyword>
<sequence>MDTNLVLDELRVRRFSDCFLFSHRAVTEARHAGEGESRLHKLKVRRRIFGMVAAVAFVVMTASFLINMRLNG</sequence>